<dbReference type="Proteomes" id="UP000309997">
    <property type="component" value="Unassembled WGS sequence"/>
</dbReference>
<accession>A0ACC4CC61</accession>
<name>A0ACC4CC61_POPAL</name>
<comment type="caution">
    <text evidence="1">The sequence shown here is derived from an EMBL/GenBank/DDBJ whole genome shotgun (WGS) entry which is preliminary data.</text>
</comment>
<gene>
    <name evidence="1" type="ORF">D5086_011402</name>
</gene>
<sequence>MEAGILRQTRSPTPSLPRQPRGCKIKYHSPAILAVLTRAPDNNMTGVTEKRKASNRTDKLAGLTKKTIYNDSWFAELAINYLSQQFQDATGLRNSKRGYESLAQTATDTWQKFSPIQQHGVVLQSLNRAIPRLILNMIKIMLPESTFKREYFAAFTTLFFAWLVGPSEVRESEFNGKKEKNVVHIKKCRFLEETNCVGMCTNLCKIPSQTFIKHSLGMPVDMVPNFDDMSCEMIFGQEPPAITEDPAFKQPCYKLYIGGAGLPPSTSNPQTKGVLNIPISEQIGFGWREIVIAPLDRASNRGLALARLYCLSEGLRMGLVNGLGFWANG</sequence>
<proteinExistence type="predicted"/>
<keyword evidence="2" id="KW-1185">Reference proteome</keyword>
<organism evidence="1 2">
    <name type="scientific">Populus alba</name>
    <name type="common">White poplar</name>
    <dbReference type="NCBI Taxonomy" id="43335"/>
    <lineage>
        <taxon>Eukaryota</taxon>
        <taxon>Viridiplantae</taxon>
        <taxon>Streptophyta</taxon>
        <taxon>Embryophyta</taxon>
        <taxon>Tracheophyta</taxon>
        <taxon>Spermatophyta</taxon>
        <taxon>Magnoliopsida</taxon>
        <taxon>eudicotyledons</taxon>
        <taxon>Gunneridae</taxon>
        <taxon>Pentapetalae</taxon>
        <taxon>rosids</taxon>
        <taxon>fabids</taxon>
        <taxon>Malpighiales</taxon>
        <taxon>Salicaceae</taxon>
        <taxon>Saliceae</taxon>
        <taxon>Populus</taxon>
    </lineage>
</organism>
<dbReference type="EMBL" id="RCHU02000005">
    <property type="protein sequence ID" value="KAL3592762.1"/>
    <property type="molecule type" value="Genomic_DNA"/>
</dbReference>
<protein>
    <submittedName>
        <fullName evidence="1">Uncharacterized protein</fullName>
    </submittedName>
</protein>
<evidence type="ECO:0000313" key="1">
    <source>
        <dbReference type="EMBL" id="KAL3592762.1"/>
    </source>
</evidence>
<evidence type="ECO:0000313" key="2">
    <source>
        <dbReference type="Proteomes" id="UP000309997"/>
    </source>
</evidence>
<reference evidence="1 2" key="1">
    <citation type="journal article" date="2024" name="Plant Biotechnol. J.">
        <title>Genome and CRISPR/Cas9 system of a widespread forest tree (Populus alba) in the world.</title>
        <authorList>
            <person name="Liu Y.J."/>
            <person name="Jiang P.F."/>
            <person name="Han X.M."/>
            <person name="Li X.Y."/>
            <person name="Wang H.M."/>
            <person name="Wang Y.J."/>
            <person name="Wang X.X."/>
            <person name="Zeng Q.Y."/>
        </authorList>
    </citation>
    <scope>NUCLEOTIDE SEQUENCE [LARGE SCALE GENOMIC DNA]</scope>
    <source>
        <strain evidence="2">cv. PAL-ZL1</strain>
    </source>
</reference>